<dbReference type="InterPro" id="IPR045093">
    <property type="entry name" value="Cullin"/>
</dbReference>
<evidence type="ECO:0000313" key="4">
    <source>
        <dbReference type="Proteomes" id="UP000516437"/>
    </source>
</evidence>
<dbReference type="GO" id="GO:0031625">
    <property type="term" value="F:ubiquitin protein ligase binding"/>
    <property type="evidence" value="ECO:0007669"/>
    <property type="project" value="InterPro"/>
</dbReference>
<dbReference type="AlphaFoldDB" id="A0A6A1UMH8"/>
<dbReference type="SUPFAM" id="SSF74788">
    <property type="entry name" value="Cullin repeat-like"/>
    <property type="match status" value="1"/>
</dbReference>
<gene>
    <name evidence="3" type="ORF">CJ030_MR0G003697</name>
</gene>
<evidence type="ECO:0000313" key="3">
    <source>
        <dbReference type="EMBL" id="KAB1201462.1"/>
    </source>
</evidence>
<dbReference type="GO" id="GO:0006511">
    <property type="term" value="P:ubiquitin-dependent protein catabolic process"/>
    <property type="evidence" value="ECO:0007669"/>
    <property type="project" value="InterPro"/>
</dbReference>
<comment type="similarity">
    <text evidence="1">Belongs to the cullin family.</text>
</comment>
<organism evidence="3 4">
    <name type="scientific">Morella rubra</name>
    <name type="common">Chinese bayberry</name>
    <dbReference type="NCBI Taxonomy" id="262757"/>
    <lineage>
        <taxon>Eukaryota</taxon>
        <taxon>Viridiplantae</taxon>
        <taxon>Streptophyta</taxon>
        <taxon>Embryophyta</taxon>
        <taxon>Tracheophyta</taxon>
        <taxon>Spermatophyta</taxon>
        <taxon>Magnoliopsida</taxon>
        <taxon>eudicotyledons</taxon>
        <taxon>Gunneridae</taxon>
        <taxon>Pentapetalae</taxon>
        <taxon>rosids</taxon>
        <taxon>fabids</taxon>
        <taxon>Fagales</taxon>
        <taxon>Myricaceae</taxon>
        <taxon>Morella</taxon>
    </lineage>
</organism>
<reference evidence="3 4" key="1">
    <citation type="journal article" date="2019" name="Plant Biotechnol. J.">
        <title>The red bayberry genome and genetic basis of sex determination.</title>
        <authorList>
            <person name="Jia H.M."/>
            <person name="Jia H.J."/>
            <person name="Cai Q.L."/>
            <person name="Wang Y."/>
            <person name="Zhao H.B."/>
            <person name="Yang W.F."/>
            <person name="Wang G.Y."/>
            <person name="Li Y.H."/>
            <person name="Zhan D.L."/>
            <person name="Shen Y.T."/>
            <person name="Niu Q.F."/>
            <person name="Chang L."/>
            <person name="Qiu J."/>
            <person name="Zhao L."/>
            <person name="Xie H.B."/>
            <person name="Fu W.Y."/>
            <person name="Jin J."/>
            <person name="Li X.W."/>
            <person name="Jiao Y."/>
            <person name="Zhou C.C."/>
            <person name="Tu T."/>
            <person name="Chai C.Y."/>
            <person name="Gao J.L."/>
            <person name="Fan L.J."/>
            <person name="van de Weg E."/>
            <person name="Wang J.Y."/>
            <person name="Gao Z.S."/>
        </authorList>
    </citation>
    <scope>NUCLEOTIDE SEQUENCE [LARGE SCALE GENOMIC DNA]</scope>
    <source>
        <tissue evidence="3">Leaves</tissue>
    </source>
</reference>
<protein>
    <submittedName>
        <fullName evidence="3">Cullin-1</fullName>
    </submittedName>
</protein>
<evidence type="ECO:0000259" key="2">
    <source>
        <dbReference type="Pfam" id="PF00888"/>
    </source>
</evidence>
<dbReference type="InterPro" id="IPR001373">
    <property type="entry name" value="Cullin_N"/>
</dbReference>
<accession>A0A6A1UMH8</accession>
<name>A0A6A1UMH8_9ROSI</name>
<dbReference type="Gene3D" id="1.20.1310.10">
    <property type="entry name" value="Cullin Repeats"/>
    <property type="match status" value="2"/>
</dbReference>
<dbReference type="PANTHER" id="PTHR11932">
    <property type="entry name" value="CULLIN"/>
    <property type="match status" value="1"/>
</dbReference>
<dbReference type="Pfam" id="PF00888">
    <property type="entry name" value="Cullin"/>
    <property type="match status" value="1"/>
</dbReference>
<proteinExistence type="inferred from homology"/>
<dbReference type="EMBL" id="RXIC02000066">
    <property type="protein sequence ID" value="KAB1201462.1"/>
    <property type="molecule type" value="Genomic_DNA"/>
</dbReference>
<comment type="caution">
    <text evidence="3">The sequence shown here is derived from an EMBL/GenBank/DDBJ whole genome shotgun (WGS) entry which is preliminary data.</text>
</comment>
<evidence type="ECO:0000256" key="1">
    <source>
        <dbReference type="ARBA" id="ARBA00006019"/>
    </source>
</evidence>
<dbReference type="Proteomes" id="UP000516437">
    <property type="component" value="Unassembled WGS sequence"/>
</dbReference>
<feature type="domain" description="Cullin N-terminal" evidence="2">
    <location>
        <begin position="34"/>
        <end position="279"/>
    </location>
</feature>
<dbReference type="InterPro" id="IPR016159">
    <property type="entry name" value="Cullin_repeat-like_dom_sf"/>
</dbReference>
<keyword evidence="4" id="KW-1185">Reference proteome</keyword>
<dbReference type="OrthoDB" id="1929542at2759"/>
<sequence length="296" mass="34428">MRQIIMLDEGMRILEEGIVKAKTILIGHPPKTLFSGEDYMKFYNWVYTMCSQRPPYAYSGELYDRYRTTLEESIVSVVLPSLNDKRNACLLVELLQMWENYKVMTKCLSRFFLYLDQYFVRRRNIPSLGDLAILSFRDLVCNKLYGNIRDAAISLINEERNGKLFQQDLLKQVMTFFLETGGEKRDYYEAFEQIMLEDAASYYSQLASKLLCCNSSTDYIQKVAWLLEQERKSASQYLQQGSLEKLLETLKWKLMGETEPLLIEKHTDESCDAAKFQDLLSKCAGMSLGEESYVSL</sequence>